<dbReference type="InterPro" id="IPR005769">
    <property type="entry name" value="PhnE/PtxC"/>
</dbReference>
<evidence type="ECO:0000256" key="6">
    <source>
        <dbReference type="ARBA" id="ARBA00023136"/>
    </source>
</evidence>
<dbReference type="EMBL" id="JBHSMH010000097">
    <property type="protein sequence ID" value="MFC5471410.1"/>
    <property type="molecule type" value="Genomic_DNA"/>
</dbReference>
<keyword evidence="3" id="KW-1003">Cell membrane</keyword>
<evidence type="ECO:0000313" key="11">
    <source>
        <dbReference type="Proteomes" id="UP001596105"/>
    </source>
</evidence>
<keyword evidence="5 7" id="KW-1133">Transmembrane helix</keyword>
<evidence type="ECO:0000256" key="1">
    <source>
        <dbReference type="ARBA" id="ARBA00004651"/>
    </source>
</evidence>
<reference evidence="11" key="1">
    <citation type="journal article" date="2019" name="Int. J. Syst. Evol. Microbiol.">
        <title>The Global Catalogue of Microorganisms (GCM) 10K type strain sequencing project: providing services to taxonomists for standard genome sequencing and annotation.</title>
        <authorList>
            <consortium name="The Broad Institute Genomics Platform"/>
            <consortium name="The Broad Institute Genome Sequencing Center for Infectious Disease"/>
            <person name="Wu L."/>
            <person name="Ma J."/>
        </authorList>
    </citation>
    <scope>NUCLEOTIDE SEQUENCE [LARGE SCALE GENOMIC DNA]</scope>
    <source>
        <strain evidence="11">CCUG 57113</strain>
    </source>
</reference>
<organism evidence="10 11">
    <name type="scientific">Cohnella suwonensis</name>
    <dbReference type="NCBI Taxonomy" id="696072"/>
    <lineage>
        <taxon>Bacteria</taxon>
        <taxon>Bacillati</taxon>
        <taxon>Bacillota</taxon>
        <taxon>Bacilli</taxon>
        <taxon>Bacillales</taxon>
        <taxon>Paenibacillaceae</taxon>
        <taxon>Cohnella</taxon>
    </lineage>
</organism>
<sequence length="275" mass="29994">MKPAEPNVDANARGTTLRTLPPKPSAGAKRWLTAALLLAMLWYCARETEASFRELADGIPEIGKFIAKMFPPDWDYIRIVVKPMIETVQMAILGTTFGAIFALPVSFLAAGNVTRRSFLRAPARLILNLSRTIPDLLFAALFAAVFGYGPLAGMLALAFFSFGILSKWAYEAIETIDDGPLEAMTAVGAGRLQWIQYGVLPQVTPQFVGFALYMFEINIRAAAILGIVGAGGIGIYLNRTLGMFRYDQTIVIILFTLAIVQAIDGVSSAVRRRLL</sequence>
<accession>A0ABW0M003</accession>
<proteinExistence type="inferred from homology"/>
<evidence type="ECO:0000256" key="7">
    <source>
        <dbReference type="RuleBase" id="RU363032"/>
    </source>
</evidence>
<dbReference type="SUPFAM" id="SSF161098">
    <property type="entry name" value="MetI-like"/>
    <property type="match status" value="1"/>
</dbReference>
<dbReference type="Pfam" id="PF00528">
    <property type="entry name" value="BPD_transp_1"/>
    <property type="match status" value="1"/>
</dbReference>
<dbReference type="Gene3D" id="1.10.3720.10">
    <property type="entry name" value="MetI-like"/>
    <property type="match status" value="1"/>
</dbReference>
<comment type="similarity">
    <text evidence="7">Belongs to the binding-protein-dependent transport system permease family.</text>
</comment>
<evidence type="ECO:0000256" key="8">
    <source>
        <dbReference type="SAM" id="MobiDB-lite"/>
    </source>
</evidence>
<name>A0ABW0M003_9BACL</name>
<keyword evidence="2 7" id="KW-0813">Transport</keyword>
<dbReference type="NCBIfam" id="TIGR01097">
    <property type="entry name" value="PhnE"/>
    <property type="match status" value="1"/>
</dbReference>
<keyword evidence="11" id="KW-1185">Reference proteome</keyword>
<dbReference type="InterPro" id="IPR035906">
    <property type="entry name" value="MetI-like_sf"/>
</dbReference>
<dbReference type="PANTHER" id="PTHR30043">
    <property type="entry name" value="PHOSPHONATES TRANSPORT SYSTEM PERMEASE PROTEIN"/>
    <property type="match status" value="1"/>
</dbReference>
<evidence type="ECO:0000313" key="10">
    <source>
        <dbReference type="EMBL" id="MFC5471410.1"/>
    </source>
</evidence>
<evidence type="ECO:0000256" key="4">
    <source>
        <dbReference type="ARBA" id="ARBA00022692"/>
    </source>
</evidence>
<keyword evidence="6 7" id="KW-0472">Membrane</keyword>
<feature type="region of interest" description="Disordered" evidence="8">
    <location>
        <begin position="1"/>
        <end position="22"/>
    </location>
</feature>
<evidence type="ECO:0000256" key="3">
    <source>
        <dbReference type="ARBA" id="ARBA00022475"/>
    </source>
</evidence>
<evidence type="ECO:0000259" key="9">
    <source>
        <dbReference type="PROSITE" id="PS50928"/>
    </source>
</evidence>
<feature type="transmembrane region" description="Helical" evidence="7">
    <location>
        <begin position="88"/>
        <end position="110"/>
    </location>
</feature>
<feature type="transmembrane region" description="Helical" evidence="7">
    <location>
        <begin position="217"/>
        <end position="237"/>
    </location>
</feature>
<gene>
    <name evidence="10" type="primary">phnE</name>
    <name evidence="10" type="ORF">ACFPPD_22225</name>
</gene>
<feature type="transmembrane region" description="Helical" evidence="7">
    <location>
        <begin position="249"/>
        <end position="270"/>
    </location>
</feature>
<comment type="subcellular location">
    <subcellularLocation>
        <location evidence="1 7">Cell membrane</location>
        <topology evidence="1 7">Multi-pass membrane protein</topology>
    </subcellularLocation>
</comment>
<dbReference type="PANTHER" id="PTHR30043:SF1">
    <property type="entry name" value="ABC TRANSPORT SYSTEM PERMEASE PROTEIN P69"/>
    <property type="match status" value="1"/>
</dbReference>
<comment type="caution">
    <text evidence="10">The sequence shown here is derived from an EMBL/GenBank/DDBJ whole genome shotgun (WGS) entry which is preliminary data.</text>
</comment>
<dbReference type="InterPro" id="IPR000515">
    <property type="entry name" value="MetI-like"/>
</dbReference>
<dbReference type="PROSITE" id="PS50928">
    <property type="entry name" value="ABC_TM1"/>
    <property type="match status" value="1"/>
</dbReference>
<protein>
    <submittedName>
        <fullName evidence="10">Phosphonate ABC transporter, permease protein PhnE</fullName>
    </submittedName>
</protein>
<evidence type="ECO:0000256" key="5">
    <source>
        <dbReference type="ARBA" id="ARBA00022989"/>
    </source>
</evidence>
<feature type="domain" description="ABC transmembrane type-1" evidence="9">
    <location>
        <begin position="84"/>
        <end position="267"/>
    </location>
</feature>
<dbReference type="CDD" id="cd06261">
    <property type="entry name" value="TM_PBP2"/>
    <property type="match status" value="1"/>
</dbReference>
<keyword evidence="4 7" id="KW-0812">Transmembrane</keyword>
<feature type="transmembrane region" description="Helical" evidence="7">
    <location>
        <begin position="136"/>
        <end position="160"/>
    </location>
</feature>
<dbReference type="Proteomes" id="UP001596105">
    <property type="component" value="Unassembled WGS sequence"/>
</dbReference>
<evidence type="ECO:0000256" key="2">
    <source>
        <dbReference type="ARBA" id="ARBA00022448"/>
    </source>
</evidence>
<dbReference type="RefSeq" id="WP_209744667.1">
    <property type="nucleotide sequence ID" value="NZ_JBHSMH010000097.1"/>
</dbReference>